<feature type="compositionally biased region" description="Low complexity" evidence="2">
    <location>
        <begin position="197"/>
        <end position="213"/>
    </location>
</feature>
<feature type="compositionally biased region" description="Low complexity" evidence="2">
    <location>
        <begin position="236"/>
        <end position="260"/>
    </location>
</feature>
<organism evidence="3">
    <name type="scientific">viral metagenome</name>
    <dbReference type="NCBI Taxonomy" id="1070528"/>
    <lineage>
        <taxon>unclassified sequences</taxon>
        <taxon>metagenomes</taxon>
        <taxon>organismal metagenomes</taxon>
    </lineage>
</organism>
<reference evidence="3" key="1">
    <citation type="journal article" date="2020" name="Nature">
        <title>Giant virus diversity and host interactions through global metagenomics.</title>
        <authorList>
            <person name="Schulz F."/>
            <person name="Roux S."/>
            <person name="Paez-Espino D."/>
            <person name="Jungbluth S."/>
            <person name="Walsh D.A."/>
            <person name="Denef V.J."/>
            <person name="McMahon K.D."/>
            <person name="Konstantinidis K.T."/>
            <person name="Eloe-Fadrosh E.A."/>
            <person name="Kyrpides N.C."/>
            <person name="Woyke T."/>
        </authorList>
    </citation>
    <scope>NUCLEOTIDE SEQUENCE</scope>
    <source>
        <strain evidence="3">GVMAG-S-3300011013-78</strain>
    </source>
</reference>
<proteinExistence type="predicted"/>
<feature type="compositionally biased region" description="Polar residues" evidence="2">
    <location>
        <begin position="182"/>
        <end position="195"/>
    </location>
</feature>
<feature type="coiled-coil region" evidence="1">
    <location>
        <begin position="15"/>
        <end position="127"/>
    </location>
</feature>
<feature type="compositionally biased region" description="Low complexity" evidence="2">
    <location>
        <begin position="155"/>
        <end position="167"/>
    </location>
</feature>
<feature type="compositionally biased region" description="Basic residues" evidence="2">
    <location>
        <begin position="285"/>
        <end position="311"/>
    </location>
</feature>
<evidence type="ECO:0000313" key="3">
    <source>
        <dbReference type="EMBL" id="QHU16127.1"/>
    </source>
</evidence>
<keyword evidence="1" id="KW-0175">Coiled coil</keyword>
<sequence>MIKNIRLIYMSENSIENIIDQITNLKSLATELTDNKYSNFIKSISNDIQNRVRSLKSVSVNIQNLNDQLEEQLERFPDLDKLTSKLGNNTELINNLKEFKSVLDNSQRNVNNELQSLTREISNLEDLTGSMEGPEVPVLSSSETQDNEEPTVSETPSSTLPSISTTPAPRPFVPFNLPTGPLPSTLQRPPSSMTSRLGPSPSTLPTGPLPSTLQRPPSYMTSRLGPSPSTLPTPPSSMTSEQSTEQESTQESTPKTTQSEDIQTEGGSKSKKNTKKGGYIYGKKATIKKSKKSKVSKKSNKKTTKKVKKYK</sequence>
<accession>A0A6C0KH66</accession>
<name>A0A6C0KH66_9ZZZZ</name>
<evidence type="ECO:0000256" key="1">
    <source>
        <dbReference type="SAM" id="Coils"/>
    </source>
</evidence>
<protein>
    <submittedName>
        <fullName evidence="3">Uncharacterized protein</fullName>
    </submittedName>
</protein>
<dbReference type="AlphaFoldDB" id="A0A6C0KH66"/>
<dbReference type="EMBL" id="MN740876">
    <property type="protein sequence ID" value="QHU16127.1"/>
    <property type="molecule type" value="Genomic_DNA"/>
</dbReference>
<feature type="region of interest" description="Disordered" evidence="2">
    <location>
        <begin position="128"/>
        <end position="311"/>
    </location>
</feature>
<evidence type="ECO:0000256" key="2">
    <source>
        <dbReference type="SAM" id="MobiDB-lite"/>
    </source>
</evidence>